<dbReference type="PANTHER" id="PTHR11817">
    <property type="entry name" value="PYRUVATE KINASE"/>
    <property type="match status" value="1"/>
</dbReference>
<keyword evidence="9" id="KW-0479">Metal-binding</keyword>
<dbReference type="STRING" id="1121338.CLTEP_05600"/>
<dbReference type="NCBIfam" id="NF004491">
    <property type="entry name" value="PRK05826.1"/>
    <property type="match status" value="1"/>
</dbReference>
<evidence type="ECO:0000256" key="7">
    <source>
        <dbReference type="ARBA" id="ARBA00018587"/>
    </source>
</evidence>
<dbReference type="EC" id="2.7.1.40" evidence="6 17"/>
<comment type="pathway">
    <text evidence="3 18">Carbohydrate degradation; glycolysis; pyruvate from D-glyceraldehyde 3-phosphate: step 5/5.</text>
</comment>
<dbReference type="InterPro" id="IPR015813">
    <property type="entry name" value="Pyrv/PenolPyrv_kinase-like_dom"/>
</dbReference>
<dbReference type="InterPro" id="IPR015806">
    <property type="entry name" value="Pyrv_Knase_insert_dom_sf"/>
</dbReference>
<dbReference type="FunFam" id="3.20.20.60:FF:000001">
    <property type="entry name" value="Pyruvate kinase"/>
    <property type="match status" value="1"/>
</dbReference>
<dbReference type="InterPro" id="IPR011037">
    <property type="entry name" value="Pyrv_Knase-like_insert_dom_sf"/>
</dbReference>
<dbReference type="Gene3D" id="3.50.30.10">
    <property type="entry name" value="Phosphohistidine domain"/>
    <property type="match status" value="1"/>
</dbReference>
<dbReference type="InterPro" id="IPR001697">
    <property type="entry name" value="Pyr_Knase"/>
</dbReference>
<evidence type="ECO:0000256" key="17">
    <source>
        <dbReference type="NCBIfam" id="TIGR01064"/>
    </source>
</evidence>
<evidence type="ECO:0000256" key="14">
    <source>
        <dbReference type="ARBA" id="ARBA00022958"/>
    </source>
</evidence>
<reference evidence="22 23" key="1">
    <citation type="submission" date="2016-02" db="EMBL/GenBank/DDBJ databases">
        <title>Genome sequence of Clostridium tepidiprofundi DSM 19306.</title>
        <authorList>
            <person name="Poehlein A."/>
            <person name="Daniel R."/>
        </authorList>
    </citation>
    <scope>NUCLEOTIDE SEQUENCE [LARGE SCALE GENOMIC DNA]</scope>
    <source>
        <strain evidence="22 23">DSM 19306</strain>
    </source>
</reference>
<dbReference type="SUPFAM" id="SSF52935">
    <property type="entry name" value="PK C-terminal domain-like"/>
    <property type="match status" value="1"/>
</dbReference>
<dbReference type="Pfam" id="PF00391">
    <property type="entry name" value="PEP-utilizers"/>
    <property type="match status" value="1"/>
</dbReference>
<keyword evidence="11 18" id="KW-0418">Kinase</keyword>
<dbReference type="AlphaFoldDB" id="A0A151B663"/>
<dbReference type="SUPFAM" id="SSF51621">
    <property type="entry name" value="Phosphoenolpyruvate/pyruvate domain"/>
    <property type="match status" value="1"/>
</dbReference>
<accession>A0A151B663</accession>
<evidence type="ECO:0000256" key="15">
    <source>
        <dbReference type="ARBA" id="ARBA00023152"/>
    </source>
</evidence>
<feature type="domain" description="Pyruvate kinase barrel" evidence="19">
    <location>
        <begin position="10"/>
        <end position="333"/>
    </location>
</feature>
<dbReference type="PATRIC" id="fig|1121338.3.peg.566"/>
<evidence type="ECO:0000256" key="6">
    <source>
        <dbReference type="ARBA" id="ARBA00012142"/>
    </source>
</evidence>
<dbReference type="InterPro" id="IPR008279">
    <property type="entry name" value="PEP-util_enz_mobile_dom"/>
</dbReference>
<feature type="domain" description="PEP-utilising enzyme mobile" evidence="20">
    <location>
        <begin position="513"/>
        <end position="584"/>
    </location>
</feature>
<evidence type="ECO:0000256" key="13">
    <source>
        <dbReference type="ARBA" id="ARBA00022842"/>
    </source>
</evidence>
<evidence type="ECO:0000256" key="1">
    <source>
        <dbReference type="ARBA" id="ARBA00001946"/>
    </source>
</evidence>
<dbReference type="GO" id="GO:0006950">
    <property type="term" value="P:response to stress"/>
    <property type="evidence" value="ECO:0007669"/>
    <property type="project" value="UniProtKB-ARBA"/>
</dbReference>
<keyword evidence="14" id="KW-0630">Potassium</keyword>
<name>A0A151B663_9CLOT</name>
<evidence type="ECO:0000256" key="2">
    <source>
        <dbReference type="ARBA" id="ARBA00001958"/>
    </source>
</evidence>
<keyword evidence="10" id="KW-0547">Nucleotide-binding</keyword>
<evidence type="ECO:0000259" key="19">
    <source>
        <dbReference type="Pfam" id="PF00224"/>
    </source>
</evidence>
<keyword evidence="8 18" id="KW-0808">Transferase</keyword>
<dbReference type="GO" id="GO:0030955">
    <property type="term" value="F:potassium ion binding"/>
    <property type="evidence" value="ECO:0007669"/>
    <property type="project" value="UniProtKB-UniRule"/>
</dbReference>
<dbReference type="Gene3D" id="2.40.33.10">
    <property type="entry name" value="PK beta-barrel domain-like"/>
    <property type="match status" value="1"/>
</dbReference>
<comment type="catalytic activity">
    <reaction evidence="18">
        <text>pyruvate + ATP = phosphoenolpyruvate + ADP + H(+)</text>
        <dbReference type="Rhea" id="RHEA:18157"/>
        <dbReference type="ChEBI" id="CHEBI:15361"/>
        <dbReference type="ChEBI" id="CHEBI:15378"/>
        <dbReference type="ChEBI" id="CHEBI:30616"/>
        <dbReference type="ChEBI" id="CHEBI:58702"/>
        <dbReference type="ChEBI" id="CHEBI:456216"/>
        <dbReference type="EC" id="2.7.1.40"/>
    </reaction>
</comment>
<keyword evidence="23" id="KW-1185">Reference proteome</keyword>
<evidence type="ECO:0000256" key="10">
    <source>
        <dbReference type="ARBA" id="ARBA00022741"/>
    </source>
</evidence>
<evidence type="ECO:0000256" key="11">
    <source>
        <dbReference type="ARBA" id="ARBA00022777"/>
    </source>
</evidence>
<dbReference type="InterPro" id="IPR036918">
    <property type="entry name" value="Pyrv_Knase_C_sf"/>
</dbReference>
<evidence type="ECO:0000256" key="9">
    <source>
        <dbReference type="ARBA" id="ARBA00022723"/>
    </source>
</evidence>
<dbReference type="EMBL" id="LTBA01000003">
    <property type="protein sequence ID" value="KYH35384.1"/>
    <property type="molecule type" value="Genomic_DNA"/>
</dbReference>
<comment type="similarity">
    <text evidence="5 18">Belongs to the pyruvate kinase family.</text>
</comment>
<protein>
    <recommendedName>
        <fullName evidence="7 17">Pyruvate kinase</fullName>
        <ecNumber evidence="6 17">2.7.1.40</ecNumber>
    </recommendedName>
</protein>
<evidence type="ECO:0000256" key="16">
    <source>
        <dbReference type="ARBA" id="ARBA00023317"/>
    </source>
</evidence>
<dbReference type="PRINTS" id="PR01050">
    <property type="entry name" value="PYRUVTKNASE"/>
</dbReference>
<dbReference type="GO" id="GO:0004743">
    <property type="term" value="F:pyruvate kinase activity"/>
    <property type="evidence" value="ECO:0007669"/>
    <property type="project" value="UniProtKB-UniRule"/>
</dbReference>
<organism evidence="22 23">
    <name type="scientific">Clostridium tepidiprofundi DSM 19306</name>
    <dbReference type="NCBI Taxonomy" id="1121338"/>
    <lineage>
        <taxon>Bacteria</taxon>
        <taxon>Bacillati</taxon>
        <taxon>Bacillota</taxon>
        <taxon>Clostridia</taxon>
        <taxon>Eubacteriales</taxon>
        <taxon>Clostridiaceae</taxon>
        <taxon>Clostridium</taxon>
    </lineage>
</organism>
<keyword evidence="16 22" id="KW-0670">Pyruvate</keyword>
<feature type="domain" description="Pyruvate kinase C-terminal" evidence="21">
    <location>
        <begin position="366"/>
        <end position="479"/>
    </location>
</feature>
<comment type="cofactor">
    <cofactor evidence="2">
        <name>K(+)</name>
        <dbReference type="ChEBI" id="CHEBI:29103"/>
    </cofactor>
</comment>
<evidence type="ECO:0000313" key="22">
    <source>
        <dbReference type="EMBL" id="KYH35384.1"/>
    </source>
</evidence>
<dbReference type="NCBIfam" id="TIGR01064">
    <property type="entry name" value="pyruv_kin"/>
    <property type="match status" value="1"/>
</dbReference>
<evidence type="ECO:0000256" key="8">
    <source>
        <dbReference type="ARBA" id="ARBA00022679"/>
    </source>
</evidence>
<dbReference type="Gene3D" id="3.40.1380.20">
    <property type="entry name" value="Pyruvate kinase, C-terminal domain"/>
    <property type="match status" value="1"/>
</dbReference>
<evidence type="ECO:0000256" key="5">
    <source>
        <dbReference type="ARBA" id="ARBA00008663"/>
    </source>
</evidence>
<comment type="similarity">
    <text evidence="4">In the C-terminal section; belongs to the PEP-utilizing enzyme family.</text>
</comment>
<dbReference type="FunFam" id="2.40.33.10:FF:000001">
    <property type="entry name" value="Pyruvate kinase"/>
    <property type="match status" value="1"/>
</dbReference>
<evidence type="ECO:0000256" key="12">
    <source>
        <dbReference type="ARBA" id="ARBA00022840"/>
    </source>
</evidence>
<dbReference type="NCBIfam" id="NF004978">
    <property type="entry name" value="PRK06354.1"/>
    <property type="match status" value="1"/>
</dbReference>
<dbReference type="GO" id="GO:0016301">
    <property type="term" value="F:kinase activity"/>
    <property type="evidence" value="ECO:0007669"/>
    <property type="project" value="UniProtKB-KW"/>
</dbReference>
<evidence type="ECO:0000256" key="3">
    <source>
        <dbReference type="ARBA" id="ARBA00004997"/>
    </source>
</evidence>
<dbReference type="InterPro" id="IPR015795">
    <property type="entry name" value="Pyrv_Knase_C"/>
</dbReference>
<evidence type="ECO:0000313" key="23">
    <source>
        <dbReference type="Proteomes" id="UP000075531"/>
    </source>
</evidence>
<evidence type="ECO:0000259" key="20">
    <source>
        <dbReference type="Pfam" id="PF00391"/>
    </source>
</evidence>
<sequence length="594" mass="64494">MLYISHVNNMKKTKIICTLGPASGDKDTIRELIKEGMNASRHNFSHGDYEEHEERMNLVKEIRKEMDRHIAIILDTKGPEIRTGKFKDKKVELKEGEKFTIVCGEDILGDEHKCSVTYDELHKDVKQGDRILIDDGLIGLEVLSVEGNKINCTIVNSGFVSDHKGVNVPGVSINLPALTEKDIEDLKFGIKQGIDIVAASFIRKASDVLAIREVLTQNGGHDVLIFSKIENREGVNNIDDIIKLSDGIMVARGDLGVEIPTEEVPLVQKMIIQKCNVAGKPVITATQMLDSMIRNPRPTRAEASDVANAIFDGTDAIMLSGETANGKYPIEAVKTMARIAKRAEESLNYTAMLQKRSSNRMKTVPDAISLAVCSTAQELNAAAIITATQSGSTAKNVSKYRPECGIIAITPYEKVARKLALNWGVFPLCSPKAETTDELIDRSVEKATDAGLVNKGDLVVIAAGIPVNYVGSTNMIKVHIVGDVLVQGKGIGHNIATGTVKVARNCKDAYDILEEGDILVVDKMDKEYIDLIQKASGIIVEADKVDASVFIECTATDTPIIYGAEGACKIIKTGTFITLEASRGLVYSGNTDAI</sequence>
<dbReference type="InterPro" id="IPR036637">
    <property type="entry name" value="Phosphohistidine_dom_sf"/>
</dbReference>
<comment type="caution">
    <text evidence="22">The sequence shown here is derived from an EMBL/GenBank/DDBJ whole genome shotgun (WGS) entry which is preliminary data.</text>
</comment>
<dbReference type="Pfam" id="PF00224">
    <property type="entry name" value="PK"/>
    <property type="match status" value="1"/>
</dbReference>
<evidence type="ECO:0000259" key="21">
    <source>
        <dbReference type="Pfam" id="PF02887"/>
    </source>
</evidence>
<dbReference type="UniPathway" id="UPA00109">
    <property type="reaction ID" value="UER00188"/>
</dbReference>
<keyword evidence="15 18" id="KW-0324">Glycolysis</keyword>
<evidence type="ECO:0000256" key="4">
    <source>
        <dbReference type="ARBA" id="ARBA00006237"/>
    </source>
</evidence>
<keyword evidence="12" id="KW-0067">ATP-binding</keyword>
<dbReference type="InterPro" id="IPR015793">
    <property type="entry name" value="Pyrv_Knase_brl"/>
</dbReference>
<gene>
    <name evidence="22" type="primary">pyk</name>
    <name evidence="22" type="ORF">CLTEP_05600</name>
</gene>
<dbReference type="GO" id="GO:0005524">
    <property type="term" value="F:ATP binding"/>
    <property type="evidence" value="ECO:0007669"/>
    <property type="project" value="UniProtKB-KW"/>
</dbReference>
<dbReference type="InterPro" id="IPR040442">
    <property type="entry name" value="Pyrv_kinase-like_dom_sf"/>
</dbReference>
<dbReference type="Gene3D" id="3.20.20.60">
    <property type="entry name" value="Phosphoenolpyruvate-binding domains"/>
    <property type="match status" value="1"/>
</dbReference>
<evidence type="ECO:0000256" key="18">
    <source>
        <dbReference type="RuleBase" id="RU000504"/>
    </source>
</evidence>
<dbReference type="Proteomes" id="UP000075531">
    <property type="component" value="Unassembled WGS sequence"/>
</dbReference>
<dbReference type="Pfam" id="PF02887">
    <property type="entry name" value="PK_C"/>
    <property type="match status" value="1"/>
</dbReference>
<dbReference type="SUPFAM" id="SSF50800">
    <property type="entry name" value="PK beta-barrel domain-like"/>
    <property type="match status" value="1"/>
</dbReference>
<proteinExistence type="inferred from homology"/>
<dbReference type="SUPFAM" id="SSF52009">
    <property type="entry name" value="Phosphohistidine domain"/>
    <property type="match status" value="1"/>
</dbReference>
<dbReference type="GO" id="GO:0000287">
    <property type="term" value="F:magnesium ion binding"/>
    <property type="evidence" value="ECO:0007669"/>
    <property type="project" value="UniProtKB-UniRule"/>
</dbReference>
<keyword evidence="13 18" id="KW-0460">Magnesium</keyword>
<comment type="cofactor">
    <cofactor evidence="1">
        <name>Mg(2+)</name>
        <dbReference type="ChEBI" id="CHEBI:18420"/>
    </cofactor>
</comment>